<evidence type="ECO:0000259" key="3">
    <source>
        <dbReference type="PROSITE" id="PS51186"/>
    </source>
</evidence>
<dbReference type="GO" id="GO:0016747">
    <property type="term" value="F:acyltransferase activity, transferring groups other than amino-acyl groups"/>
    <property type="evidence" value="ECO:0007669"/>
    <property type="project" value="InterPro"/>
</dbReference>
<keyword evidence="2" id="KW-0012">Acyltransferase</keyword>
<dbReference type="EMBL" id="CP009533">
    <property type="protein sequence ID" value="AIS17557.1"/>
    <property type="molecule type" value="Genomic_DNA"/>
</dbReference>
<evidence type="ECO:0000256" key="1">
    <source>
        <dbReference type="ARBA" id="ARBA00022679"/>
    </source>
</evidence>
<sequence>MNVLTPYPYLSPAQLQQLMDIEIRPEQKQYSGDVDMAMYTLLGCMDGEIQGFALLVDEVPKAFLLLKHGRYVPEWAHPGSATLHALQVDWRMQGRGLGRACLEGLPDAARGAWPGVQQLELSVDADNVAGMGLYKALGWVDRGEAYRGRIGYERRFVLVL</sequence>
<accession>A0A089YT45</accession>
<feature type="domain" description="N-acetyltransferase" evidence="3">
    <location>
        <begin position="5"/>
        <end position="160"/>
    </location>
</feature>
<organism evidence="4 5">
    <name type="scientific">Pseudomonas rhizosphaerae</name>
    <dbReference type="NCBI Taxonomy" id="216142"/>
    <lineage>
        <taxon>Bacteria</taxon>
        <taxon>Pseudomonadati</taxon>
        <taxon>Pseudomonadota</taxon>
        <taxon>Gammaproteobacteria</taxon>
        <taxon>Pseudomonadales</taxon>
        <taxon>Pseudomonadaceae</taxon>
        <taxon>Pseudomonas</taxon>
    </lineage>
</organism>
<dbReference type="eggNOG" id="COG1670">
    <property type="taxonomic scope" value="Bacteria"/>
</dbReference>
<dbReference type="HOGENOM" id="CLU_111226_1_0_6"/>
<dbReference type="AlphaFoldDB" id="A0A089YT45"/>
<dbReference type="STRING" id="216142.LT40_09165"/>
<evidence type="ECO:0000313" key="4">
    <source>
        <dbReference type="EMBL" id="AIS17557.1"/>
    </source>
</evidence>
<keyword evidence="1 4" id="KW-0808">Transferase</keyword>
<evidence type="ECO:0000313" key="5">
    <source>
        <dbReference type="Proteomes" id="UP000029499"/>
    </source>
</evidence>
<dbReference type="InterPro" id="IPR050832">
    <property type="entry name" value="Bact_Acetyltransf"/>
</dbReference>
<name>A0A089YT45_9PSED</name>
<dbReference type="InterPro" id="IPR000182">
    <property type="entry name" value="GNAT_dom"/>
</dbReference>
<reference evidence="4 5" key="1">
    <citation type="journal article" date="2015" name="J. Biotechnol.">
        <title>Complete genome sequence of Pseudomonas rhizosphaerae IH5T (=DSM 16299T), a phosphate-solubilizing rhizobacterium for bacterial biofertilizer.</title>
        <authorList>
            <person name="Kwak Y."/>
            <person name="Jung B.K."/>
            <person name="Shin J.H."/>
        </authorList>
    </citation>
    <scope>NUCLEOTIDE SEQUENCE [LARGE SCALE GENOMIC DNA]</scope>
    <source>
        <strain evidence="4">DSM 16299</strain>
    </source>
</reference>
<keyword evidence="5" id="KW-1185">Reference proteome</keyword>
<dbReference type="PROSITE" id="PS51186">
    <property type="entry name" value="GNAT"/>
    <property type="match status" value="1"/>
</dbReference>
<dbReference type="OrthoDB" id="9127144at2"/>
<protein>
    <submittedName>
        <fullName evidence="4">GNAT family acetyltransferase</fullName>
    </submittedName>
</protein>
<dbReference type="PANTHER" id="PTHR43877">
    <property type="entry name" value="AMINOALKYLPHOSPHONATE N-ACETYLTRANSFERASE-RELATED-RELATED"/>
    <property type="match status" value="1"/>
</dbReference>
<evidence type="ECO:0000256" key="2">
    <source>
        <dbReference type="ARBA" id="ARBA00023315"/>
    </source>
</evidence>
<dbReference type="Proteomes" id="UP000029499">
    <property type="component" value="Chromosome"/>
</dbReference>
<dbReference type="Pfam" id="PF00583">
    <property type="entry name" value="Acetyltransf_1"/>
    <property type="match status" value="1"/>
</dbReference>
<dbReference type="InterPro" id="IPR016181">
    <property type="entry name" value="Acyl_CoA_acyltransferase"/>
</dbReference>
<dbReference type="Gene3D" id="3.40.630.30">
    <property type="match status" value="1"/>
</dbReference>
<proteinExistence type="predicted"/>
<dbReference type="RefSeq" id="WP_043189073.1">
    <property type="nucleotide sequence ID" value="NZ_CP009533.1"/>
</dbReference>
<gene>
    <name evidence="4" type="ORF">LT40_09165</name>
</gene>
<dbReference type="SUPFAM" id="SSF55729">
    <property type="entry name" value="Acyl-CoA N-acyltransferases (Nat)"/>
    <property type="match status" value="1"/>
</dbReference>
<dbReference type="KEGG" id="prh:LT40_09165"/>